<sequence length="119" mass="13163">MLVLHTTALLLLACGLWNSATASVSEGAVDCCLTTSERPIPFRIVKSYTKQTKDAGCRIEATLIITRAGKTLCAPPASSKTWLKRLIKKVDHREKGQTSRKPRNGRHHRNKGKNGRKRG</sequence>
<dbReference type="EMBL" id="JBHFQA010000004">
    <property type="protein sequence ID" value="KAL2099994.1"/>
    <property type="molecule type" value="Genomic_DNA"/>
</dbReference>
<name>A0ABD1KLL6_9TELE</name>
<accession>A0ABD1KLL6</accession>
<feature type="region of interest" description="Disordered" evidence="2">
    <location>
        <begin position="89"/>
        <end position="119"/>
    </location>
</feature>
<dbReference type="GO" id="GO:0005125">
    <property type="term" value="F:cytokine activity"/>
    <property type="evidence" value="ECO:0007669"/>
    <property type="project" value="UniProtKB-KW"/>
</dbReference>
<reference evidence="5 6" key="1">
    <citation type="submission" date="2024-09" db="EMBL/GenBank/DDBJ databases">
        <title>A chromosome-level genome assembly of Gray's grenadier anchovy, Coilia grayii.</title>
        <authorList>
            <person name="Fu Z."/>
        </authorList>
    </citation>
    <scope>NUCLEOTIDE SEQUENCE [LARGE SCALE GENOMIC DNA]</scope>
    <source>
        <strain evidence="5">G4</strain>
        <tissue evidence="5">Muscle</tissue>
    </source>
</reference>
<dbReference type="AlphaFoldDB" id="A0ABD1KLL6"/>
<evidence type="ECO:0000256" key="2">
    <source>
        <dbReference type="SAM" id="MobiDB-lite"/>
    </source>
</evidence>
<evidence type="ECO:0000256" key="3">
    <source>
        <dbReference type="SAM" id="SignalP"/>
    </source>
</evidence>
<evidence type="ECO:0000259" key="4">
    <source>
        <dbReference type="SMART" id="SM00199"/>
    </source>
</evidence>
<feature type="signal peptide" evidence="3">
    <location>
        <begin position="1"/>
        <end position="22"/>
    </location>
</feature>
<dbReference type="SMART" id="SM00199">
    <property type="entry name" value="SCY"/>
    <property type="match status" value="1"/>
</dbReference>
<comment type="caution">
    <text evidence="5">The sequence shown here is derived from an EMBL/GenBank/DDBJ whole genome shotgun (WGS) entry which is preliminary data.</text>
</comment>
<evidence type="ECO:0000256" key="1">
    <source>
        <dbReference type="ARBA" id="ARBA00022514"/>
    </source>
</evidence>
<organism evidence="5 6">
    <name type="scientific">Coilia grayii</name>
    <name type="common">Gray's grenadier anchovy</name>
    <dbReference type="NCBI Taxonomy" id="363190"/>
    <lineage>
        <taxon>Eukaryota</taxon>
        <taxon>Metazoa</taxon>
        <taxon>Chordata</taxon>
        <taxon>Craniata</taxon>
        <taxon>Vertebrata</taxon>
        <taxon>Euteleostomi</taxon>
        <taxon>Actinopterygii</taxon>
        <taxon>Neopterygii</taxon>
        <taxon>Teleostei</taxon>
        <taxon>Clupei</taxon>
        <taxon>Clupeiformes</taxon>
        <taxon>Clupeoidei</taxon>
        <taxon>Engraulidae</taxon>
        <taxon>Coilinae</taxon>
        <taxon>Coilia</taxon>
    </lineage>
</organism>
<evidence type="ECO:0000313" key="5">
    <source>
        <dbReference type="EMBL" id="KAL2099994.1"/>
    </source>
</evidence>
<dbReference type="Gene3D" id="2.40.50.40">
    <property type="match status" value="1"/>
</dbReference>
<evidence type="ECO:0000313" key="6">
    <source>
        <dbReference type="Proteomes" id="UP001591681"/>
    </source>
</evidence>
<dbReference type="InterPro" id="IPR036048">
    <property type="entry name" value="Interleukin_8-like_sf"/>
</dbReference>
<feature type="chain" id="PRO_5044858165" description="Chemokine interleukin-8-like domain-containing protein" evidence="3">
    <location>
        <begin position="23"/>
        <end position="119"/>
    </location>
</feature>
<dbReference type="SUPFAM" id="SSF54117">
    <property type="entry name" value="Interleukin 8-like chemokines"/>
    <property type="match status" value="1"/>
</dbReference>
<dbReference type="InterPro" id="IPR001811">
    <property type="entry name" value="Chemokine_IL8-like_dom"/>
</dbReference>
<dbReference type="PANTHER" id="PTHR12015">
    <property type="entry name" value="SMALL INDUCIBLE CYTOKINE A"/>
    <property type="match status" value="1"/>
</dbReference>
<dbReference type="InterPro" id="IPR039809">
    <property type="entry name" value="Chemokine_b/g/d"/>
</dbReference>
<protein>
    <recommendedName>
        <fullName evidence="4">Chemokine interleukin-8-like domain-containing protein</fullName>
    </recommendedName>
</protein>
<keyword evidence="1" id="KW-0202">Cytokine</keyword>
<dbReference type="GO" id="GO:0005615">
    <property type="term" value="C:extracellular space"/>
    <property type="evidence" value="ECO:0007669"/>
    <property type="project" value="UniProtKB-KW"/>
</dbReference>
<feature type="domain" description="Chemokine interleukin-8-like" evidence="4">
    <location>
        <begin position="28"/>
        <end position="90"/>
    </location>
</feature>
<feature type="compositionally biased region" description="Basic residues" evidence="2">
    <location>
        <begin position="98"/>
        <end position="119"/>
    </location>
</feature>
<proteinExistence type="predicted"/>
<dbReference type="Pfam" id="PF00048">
    <property type="entry name" value="IL8"/>
    <property type="match status" value="1"/>
</dbReference>
<dbReference type="Proteomes" id="UP001591681">
    <property type="component" value="Unassembled WGS sequence"/>
</dbReference>
<keyword evidence="6" id="KW-1185">Reference proteome</keyword>
<keyword evidence="3" id="KW-0732">Signal</keyword>
<dbReference type="PANTHER" id="PTHR12015:SF108">
    <property type="entry name" value="C-C MOTIF CHEMOKINE 20"/>
    <property type="match status" value="1"/>
</dbReference>
<gene>
    <name evidence="5" type="ORF">ACEWY4_004388</name>
</gene>